<evidence type="ECO:0000259" key="7">
    <source>
        <dbReference type="Pfam" id="PF00884"/>
    </source>
</evidence>
<gene>
    <name evidence="8" type="ORF">RZN69_12155</name>
</gene>
<dbReference type="GO" id="GO:0004065">
    <property type="term" value="F:arylsulfatase activity"/>
    <property type="evidence" value="ECO:0007669"/>
    <property type="project" value="TreeGrafter"/>
</dbReference>
<keyword evidence="5 8" id="KW-0378">Hydrolase</keyword>
<dbReference type="SUPFAM" id="SSF53649">
    <property type="entry name" value="Alkaline phosphatase-like"/>
    <property type="match status" value="1"/>
</dbReference>
<keyword evidence="4" id="KW-0732">Signal</keyword>
<dbReference type="KEGG" id="puo:RZN69_12155"/>
<evidence type="ECO:0000313" key="8">
    <source>
        <dbReference type="EMBL" id="WOO39368.1"/>
    </source>
</evidence>
<dbReference type="InterPro" id="IPR017850">
    <property type="entry name" value="Alkaline_phosphatase_core_sf"/>
</dbReference>
<dbReference type="Gene3D" id="3.40.720.10">
    <property type="entry name" value="Alkaline Phosphatase, subunit A"/>
    <property type="match status" value="1"/>
</dbReference>
<comment type="similarity">
    <text evidence="2">Belongs to the sulfatase family.</text>
</comment>
<dbReference type="PANTHER" id="PTHR42693:SF42">
    <property type="entry name" value="ARYLSULFATASE G"/>
    <property type="match status" value="1"/>
</dbReference>
<evidence type="ECO:0000256" key="5">
    <source>
        <dbReference type="ARBA" id="ARBA00022801"/>
    </source>
</evidence>
<keyword evidence="9" id="KW-1185">Reference proteome</keyword>
<reference evidence="8 9" key="1">
    <citation type="submission" date="2023-10" db="EMBL/GenBank/DDBJ databases">
        <title>Rubellicoccus peritrichatus gen. nov., sp. nov., isolated from an algae of coral reef tank.</title>
        <authorList>
            <person name="Luo J."/>
        </authorList>
    </citation>
    <scope>NUCLEOTIDE SEQUENCE [LARGE SCALE GENOMIC DNA]</scope>
    <source>
        <strain evidence="8 9">CR14</strain>
    </source>
</reference>
<organism evidence="8 9">
    <name type="scientific">Rubellicoccus peritrichatus</name>
    <dbReference type="NCBI Taxonomy" id="3080537"/>
    <lineage>
        <taxon>Bacteria</taxon>
        <taxon>Pseudomonadati</taxon>
        <taxon>Verrucomicrobiota</taxon>
        <taxon>Opitutia</taxon>
        <taxon>Puniceicoccales</taxon>
        <taxon>Cerasicoccaceae</taxon>
        <taxon>Rubellicoccus</taxon>
    </lineage>
</organism>
<evidence type="ECO:0000256" key="1">
    <source>
        <dbReference type="ARBA" id="ARBA00001913"/>
    </source>
</evidence>
<evidence type="ECO:0000256" key="6">
    <source>
        <dbReference type="ARBA" id="ARBA00022837"/>
    </source>
</evidence>
<sequence>MSRPPNILLTIADDQRGTALGCTGTESVITPSLDRLAQRGTRFSQAQHFGSPHGAICAPSRAMLHTGMPYFQLPDELVCGHSDGNEVPLPESLGGKLQEAGYNAFGTGKWHNGERFFNASFSSGQNIFFGGMADHWFTPVHDHDPSGKYPSEKQRNADGFSTEVFAQSAIDFIRSQKDNDQPFFCYCAFTAPHDPRTPPDHWRARYDPRDIELTPNMITSPRTGDTPSGVYPLSDNGALSIRDELLLGTPRDVSEIKRSIAEYYAMISDMDEWIGKIHEALEEIGAFDNTIVIHTADHGLAVGQHGFMGKQNSYQHSLHVPLLMSGPGIPQNNVVDGLCYQHDLHPTIEALAGLPAKSETFHSLQPMLEGKTGRSHLANAFSDTQRSIRDERYKLIEYHIEDQRRTEMFDLQEDPWEMKDLSANNELQTIRESLQKELHSWQQKHGDQDWKANAV</sequence>
<keyword evidence="6" id="KW-0106">Calcium</keyword>
<evidence type="ECO:0000313" key="9">
    <source>
        <dbReference type="Proteomes" id="UP001304300"/>
    </source>
</evidence>
<protein>
    <submittedName>
        <fullName evidence="8">Sulfatase-like hydrolase/transferase</fullName>
    </submittedName>
</protein>
<comment type="cofactor">
    <cofactor evidence="1">
        <name>Ca(2+)</name>
        <dbReference type="ChEBI" id="CHEBI:29108"/>
    </cofactor>
</comment>
<dbReference type="Proteomes" id="UP001304300">
    <property type="component" value="Chromosome"/>
</dbReference>
<dbReference type="RefSeq" id="WP_317831236.1">
    <property type="nucleotide sequence ID" value="NZ_CP136920.1"/>
</dbReference>
<dbReference type="AlphaFoldDB" id="A0AAQ3QPR8"/>
<name>A0AAQ3QPR8_9BACT</name>
<dbReference type="InterPro" id="IPR050738">
    <property type="entry name" value="Sulfatase"/>
</dbReference>
<keyword evidence="3" id="KW-0479">Metal-binding</keyword>
<dbReference type="PANTHER" id="PTHR42693">
    <property type="entry name" value="ARYLSULFATASE FAMILY MEMBER"/>
    <property type="match status" value="1"/>
</dbReference>
<dbReference type="EMBL" id="CP136920">
    <property type="protein sequence ID" value="WOO39368.1"/>
    <property type="molecule type" value="Genomic_DNA"/>
</dbReference>
<proteinExistence type="inferred from homology"/>
<dbReference type="Pfam" id="PF00884">
    <property type="entry name" value="Sulfatase"/>
    <property type="match status" value="1"/>
</dbReference>
<accession>A0AAQ3QPR8</accession>
<dbReference type="GO" id="GO:0046872">
    <property type="term" value="F:metal ion binding"/>
    <property type="evidence" value="ECO:0007669"/>
    <property type="project" value="UniProtKB-KW"/>
</dbReference>
<feature type="domain" description="Sulfatase N-terminal" evidence="7">
    <location>
        <begin position="5"/>
        <end position="353"/>
    </location>
</feature>
<dbReference type="InterPro" id="IPR000917">
    <property type="entry name" value="Sulfatase_N"/>
</dbReference>
<evidence type="ECO:0000256" key="2">
    <source>
        <dbReference type="ARBA" id="ARBA00008779"/>
    </source>
</evidence>
<evidence type="ECO:0000256" key="3">
    <source>
        <dbReference type="ARBA" id="ARBA00022723"/>
    </source>
</evidence>
<evidence type="ECO:0000256" key="4">
    <source>
        <dbReference type="ARBA" id="ARBA00022729"/>
    </source>
</evidence>